<keyword evidence="2" id="KW-1185">Reference proteome</keyword>
<name>A0A433B690_9FUNG</name>
<reference evidence="1 2" key="1">
    <citation type="journal article" date="2018" name="New Phytol.">
        <title>Phylogenomics of Endogonaceae and evolution of mycorrhizas within Mucoromycota.</title>
        <authorList>
            <person name="Chang Y."/>
            <person name="Desiro A."/>
            <person name="Na H."/>
            <person name="Sandor L."/>
            <person name="Lipzen A."/>
            <person name="Clum A."/>
            <person name="Barry K."/>
            <person name="Grigoriev I.V."/>
            <person name="Martin F.M."/>
            <person name="Stajich J.E."/>
            <person name="Smith M.E."/>
            <person name="Bonito G."/>
            <person name="Spatafora J.W."/>
        </authorList>
    </citation>
    <scope>NUCLEOTIDE SEQUENCE [LARGE SCALE GENOMIC DNA]</scope>
    <source>
        <strain evidence="1 2">GMNB39</strain>
    </source>
</reference>
<dbReference type="Proteomes" id="UP000268093">
    <property type="component" value="Unassembled WGS sequence"/>
</dbReference>
<gene>
    <name evidence="1" type="ORF">BC936DRAFT_140021</name>
</gene>
<protein>
    <submittedName>
        <fullName evidence="1">Uncharacterized protein</fullName>
    </submittedName>
</protein>
<proteinExistence type="predicted"/>
<evidence type="ECO:0000313" key="1">
    <source>
        <dbReference type="EMBL" id="RUP10409.1"/>
    </source>
</evidence>
<dbReference type="EMBL" id="RBNI01016282">
    <property type="protein sequence ID" value="RUP10409.1"/>
    <property type="molecule type" value="Genomic_DNA"/>
</dbReference>
<evidence type="ECO:0000313" key="2">
    <source>
        <dbReference type="Proteomes" id="UP000268093"/>
    </source>
</evidence>
<sequence>MWKASCQHSLSECQVLDAFEMPMRRGRSVVQSIDIGARRVRADLDVPRKEFRVLGAVETLKVPRVYGTSVIGWTGGAFGE</sequence>
<accession>A0A433B690</accession>
<comment type="caution">
    <text evidence="1">The sequence shown here is derived from an EMBL/GenBank/DDBJ whole genome shotgun (WGS) entry which is preliminary data.</text>
</comment>
<dbReference type="AlphaFoldDB" id="A0A433B690"/>
<organism evidence="1 2">
    <name type="scientific">Jimgerdemannia flammicorona</name>
    <dbReference type="NCBI Taxonomy" id="994334"/>
    <lineage>
        <taxon>Eukaryota</taxon>
        <taxon>Fungi</taxon>
        <taxon>Fungi incertae sedis</taxon>
        <taxon>Mucoromycota</taxon>
        <taxon>Mucoromycotina</taxon>
        <taxon>Endogonomycetes</taxon>
        <taxon>Endogonales</taxon>
        <taxon>Endogonaceae</taxon>
        <taxon>Jimgerdemannia</taxon>
    </lineage>
</organism>